<name>A0ABU6VQ61_9FABA</name>
<dbReference type="Proteomes" id="UP001341840">
    <property type="component" value="Unassembled WGS sequence"/>
</dbReference>
<reference evidence="1 2" key="1">
    <citation type="journal article" date="2023" name="Plants (Basel)">
        <title>Bridging the Gap: Combining Genomics and Transcriptomics Approaches to Understand Stylosanthes scabra, an Orphan Legume from the Brazilian Caatinga.</title>
        <authorList>
            <person name="Ferreira-Neto J.R.C."/>
            <person name="da Silva M.D."/>
            <person name="Binneck E."/>
            <person name="de Melo N.F."/>
            <person name="da Silva R.H."/>
            <person name="de Melo A.L.T.M."/>
            <person name="Pandolfi V."/>
            <person name="Bustamante F.O."/>
            <person name="Brasileiro-Vidal A.C."/>
            <person name="Benko-Iseppon A.M."/>
        </authorList>
    </citation>
    <scope>NUCLEOTIDE SEQUENCE [LARGE SCALE GENOMIC DNA]</scope>
    <source>
        <tissue evidence="1">Leaves</tissue>
    </source>
</reference>
<gene>
    <name evidence="1" type="ORF">PIB30_072921</name>
</gene>
<evidence type="ECO:0000313" key="1">
    <source>
        <dbReference type="EMBL" id="MED6174850.1"/>
    </source>
</evidence>
<evidence type="ECO:0000313" key="2">
    <source>
        <dbReference type="Proteomes" id="UP001341840"/>
    </source>
</evidence>
<sequence>MTRHHHVTGAARFQPSPRMLVAHSVGISMDPLPVLVPFIIEASFGGPLAFRSMVYDAPLVLRLSSSGSQRPIPSTSRGVSAQSPYRTWHIIWVYELMEIPWGVVLGISNAGINGELGSW</sequence>
<proteinExistence type="predicted"/>
<protein>
    <submittedName>
        <fullName evidence="1">Uncharacterized protein</fullName>
    </submittedName>
</protein>
<comment type="caution">
    <text evidence="1">The sequence shown here is derived from an EMBL/GenBank/DDBJ whole genome shotgun (WGS) entry which is preliminary data.</text>
</comment>
<accession>A0ABU6VQ61</accession>
<keyword evidence="2" id="KW-1185">Reference proteome</keyword>
<organism evidence="1 2">
    <name type="scientific">Stylosanthes scabra</name>
    <dbReference type="NCBI Taxonomy" id="79078"/>
    <lineage>
        <taxon>Eukaryota</taxon>
        <taxon>Viridiplantae</taxon>
        <taxon>Streptophyta</taxon>
        <taxon>Embryophyta</taxon>
        <taxon>Tracheophyta</taxon>
        <taxon>Spermatophyta</taxon>
        <taxon>Magnoliopsida</taxon>
        <taxon>eudicotyledons</taxon>
        <taxon>Gunneridae</taxon>
        <taxon>Pentapetalae</taxon>
        <taxon>rosids</taxon>
        <taxon>fabids</taxon>
        <taxon>Fabales</taxon>
        <taxon>Fabaceae</taxon>
        <taxon>Papilionoideae</taxon>
        <taxon>50 kb inversion clade</taxon>
        <taxon>dalbergioids sensu lato</taxon>
        <taxon>Dalbergieae</taxon>
        <taxon>Pterocarpus clade</taxon>
        <taxon>Stylosanthes</taxon>
    </lineage>
</organism>
<dbReference type="EMBL" id="JASCZI010151908">
    <property type="protein sequence ID" value="MED6174850.1"/>
    <property type="molecule type" value="Genomic_DNA"/>
</dbReference>